<dbReference type="EMBL" id="JAFBCY010000003">
    <property type="protein sequence ID" value="MBM7852263.1"/>
    <property type="molecule type" value="Genomic_DNA"/>
</dbReference>
<name>A0ABS2T7U8_9HYPH</name>
<dbReference type="Proteomes" id="UP000758856">
    <property type="component" value="Unassembled WGS sequence"/>
</dbReference>
<organism evidence="1 2">
    <name type="scientific">Methylopila capsulata</name>
    <dbReference type="NCBI Taxonomy" id="61654"/>
    <lineage>
        <taxon>Bacteria</taxon>
        <taxon>Pseudomonadati</taxon>
        <taxon>Pseudomonadota</taxon>
        <taxon>Alphaproteobacteria</taxon>
        <taxon>Hyphomicrobiales</taxon>
        <taxon>Methylopilaceae</taxon>
        <taxon>Methylopila</taxon>
    </lineage>
</organism>
<accession>A0ABS2T7U8</accession>
<sequence length="188" mass="21770">MLDSERHRGAFPVIRLRPIRNETLYLSPDDLLRLQKEQHKHDCRNHADIHSLHKVERLKHYGLHFCKYLGRLARSSEAVDVQPTLTDAFLVALSAANTLHQDLSRLTFPYKSLATKEAFYTFADAAGRFADACEKIDHIEEFVEMARAANRDIIVCIGSMALDLQFDLQKSIKDRRSQLRERAFYIED</sequence>
<keyword evidence="2" id="KW-1185">Reference proteome</keyword>
<comment type="caution">
    <text evidence="1">The sequence shown here is derived from an EMBL/GenBank/DDBJ whole genome shotgun (WGS) entry which is preliminary data.</text>
</comment>
<evidence type="ECO:0000313" key="2">
    <source>
        <dbReference type="Proteomes" id="UP000758856"/>
    </source>
</evidence>
<dbReference type="RefSeq" id="WP_204950676.1">
    <property type="nucleotide sequence ID" value="NZ_BSFF01000003.1"/>
</dbReference>
<proteinExistence type="predicted"/>
<gene>
    <name evidence="1" type="ORF">JOD31_002505</name>
</gene>
<evidence type="ECO:0000313" key="1">
    <source>
        <dbReference type="EMBL" id="MBM7852263.1"/>
    </source>
</evidence>
<protein>
    <submittedName>
        <fullName evidence="1">Uncharacterized protein</fullName>
    </submittedName>
</protein>
<reference evidence="1 2" key="1">
    <citation type="submission" date="2021-01" db="EMBL/GenBank/DDBJ databases">
        <title>Genomic Encyclopedia of Type Strains, Phase IV (KMG-IV): sequencing the most valuable type-strain genomes for metagenomic binning, comparative biology and taxonomic classification.</title>
        <authorList>
            <person name="Goeker M."/>
        </authorList>
    </citation>
    <scope>NUCLEOTIDE SEQUENCE [LARGE SCALE GENOMIC DNA]</scope>
    <source>
        <strain evidence="1 2">DSM 6130</strain>
    </source>
</reference>